<sequence length="717" mass="81105">MKKTFLSLMLISSSLMAEQVTSLYEQVKALSPAESMKTIQVPEGYKLQVVASEPMITEPVDCVWDANGDMYVIEMKTYMQDANATGQFDKTSRVMKLTDTDGDGTMDKSSVFIDGLMLPRMILPLDDRILVCETNTFDIYSYRDTNGDGESDEKKIWFKGGRRGGNMEHQASGLIWNMDNWIYTTKSEFSLKIVDGKVQKSYRGNLKGQWGLGHDDDGNLAIGAAGYEKSFEHFQNPVLYSNSKFPNELEKDFNKVWPIDNIPDTQGGHRRLRKDNTLNNVTAACGQTVYRGELMPEFYGNYLLAEPVGRLIRMAKVDTSLAFKQMRNAYPNSEFIRSTDANFRPINLKTGPDGALYIVDMYRGIIQEANWTKKGSYLRGIIDQYGLAKNIQMGRIYRLIPKDYSAKFTRPDILNKSSEDIIPLLAKKNGWMRSTARKVLILRNDKSIAPQLKRALSESKNTQEKIELLWTLEGLQALDPNFLVTQMSSNDERLAVHAMRASEPWLKEANKDILASFKSIINNSQSNSILTQAFLSLKDSSAKQSLQEFLAKHHQNDALKHHFTQWNKYKENKRKQQEQLDSLAGKGPIFQKIMTAGDKHYKSLCFACHGANGEGTPMAGTDTMLAPPFKGSKRVLGNKDKLIKIALHGLMGPVDGKTYPGAMESLASHDDKYISEVLTYIRNSWGNSAQLVSQKDVKHTRKHNKKRKTPWTLKELK</sequence>
<dbReference type="eggNOG" id="COG2010">
    <property type="taxonomic scope" value="Bacteria"/>
</dbReference>
<keyword evidence="9" id="KW-1185">Reference proteome</keyword>
<evidence type="ECO:0000256" key="6">
    <source>
        <dbReference type="SAM" id="SignalP"/>
    </source>
</evidence>
<dbReference type="InterPro" id="IPR011041">
    <property type="entry name" value="Quinoprot_gluc/sorb_DH_b-prop"/>
</dbReference>
<feature type="domain" description="Cytochrome c" evidence="7">
    <location>
        <begin position="592"/>
        <end position="685"/>
    </location>
</feature>
<organism evidence="8 9">
    <name type="scientific">Lentisphaera araneosa HTCC2155</name>
    <dbReference type="NCBI Taxonomy" id="313628"/>
    <lineage>
        <taxon>Bacteria</taxon>
        <taxon>Pseudomonadati</taxon>
        <taxon>Lentisphaerota</taxon>
        <taxon>Lentisphaeria</taxon>
        <taxon>Lentisphaerales</taxon>
        <taxon>Lentisphaeraceae</taxon>
        <taxon>Lentisphaera</taxon>
    </lineage>
</organism>
<keyword evidence="1 4" id="KW-0349">Heme</keyword>
<keyword evidence="3 4" id="KW-0408">Iron</keyword>
<dbReference type="Gene3D" id="1.10.760.10">
    <property type="entry name" value="Cytochrome c-like domain"/>
    <property type="match status" value="1"/>
</dbReference>
<evidence type="ECO:0000256" key="1">
    <source>
        <dbReference type="ARBA" id="ARBA00022617"/>
    </source>
</evidence>
<dbReference type="InterPro" id="IPR055557">
    <property type="entry name" value="DUF7133"/>
</dbReference>
<dbReference type="RefSeq" id="WP_007278935.1">
    <property type="nucleotide sequence ID" value="NZ_ABCK01000010.1"/>
</dbReference>
<evidence type="ECO:0000259" key="7">
    <source>
        <dbReference type="PROSITE" id="PS51007"/>
    </source>
</evidence>
<protein>
    <recommendedName>
        <fullName evidence="7">Cytochrome c domain-containing protein</fullName>
    </recommendedName>
</protein>
<dbReference type="eggNOG" id="COG1413">
    <property type="taxonomic scope" value="Bacteria"/>
</dbReference>
<evidence type="ECO:0000313" key="9">
    <source>
        <dbReference type="Proteomes" id="UP000004947"/>
    </source>
</evidence>
<feature type="signal peptide" evidence="6">
    <location>
        <begin position="1"/>
        <end position="17"/>
    </location>
</feature>
<dbReference type="OrthoDB" id="9808161at2"/>
<feature type="region of interest" description="Disordered" evidence="5">
    <location>
        <begin position="695"/>
        <end position="717"/>
    </location>
</feature>
<feature type="chain" id="PRO_5002694534" description="Cytochrome c domain-containing protein" evidence="6">
    <location>
        <begin position="18"/>
        <end position="717"/>
    </location>
</feature>
<dbReference type="Proteomes" id="UP000004947">
    <property type="component" value="Unassembled WGS sequence"/>
</dbReference>
<dbReference type="InterPro" id="IPR036909">
    <property type="entry name" value="Cyt_c-like_dom_sf"/>
</dbReference>
<comment type="caution">
    <text evidence="8">The sequence shown here is derived from an EMBL/GenBank/DDBJ whole genome shotgun (WGS) entry which is preliminary data.</text>
</comment>
<feature type="compositionally biased region" description="Basic residues" evidence="5">
    <location>
        <begin position="698"/>
        <end position="709"/>
    </location>
</feature>
<evidence type="ECO:0000256" key="3">
    <source>
        <dbReference type="ARBA" id="ARBA00023004"/>
    </source>
</evidence>
<evidence type="ECO:0000256" key="5">
    <source>
        <dbReference type="SAM" id="MobiDB-lite"/>
    </source>
</evidence>
<dbReference type="PANTHER" id="PTHR33546:SF1">
    <property type="entry name" value="LARGE, MULTIFUNCTIONAL SECRETED PROTEIN"/>
    <property type="match status" value="1"/>
</dbReference>
<dbReference type="EMBL" id="ABCK01000010">
    <property type="protein sequence ID" value="EDM27330.1"/>
    <property type="molecule type" value="Genomic_DNA"/>
</dbReference>
<dbReference type="PROSITE" id="PS51007">
    <property type="entry name" value="CYTC"/>
    <property type="match status" value="1"/>
</dbReference>
<accession>A6DM32</accession>
<dbReference type="GO" id="GO:0046872">
    <property type="term" value="F:metal ion binding"/>
    <property type="evidence" value="ECO:0007669"/>
    <property type="project" value="UniProtKB-KW"/>
</dbReference>
<reference evidence="8 9" key="1">
    <citation type="journal article" date="2010" name="J. Bacteriol.">
        <title>Genome sequence of Lentisphaera araneosa HTCC2155T, the type species of the order Lentisphaerales in the phylum Lentisphaerae.</title>
        <authorList>
            <person name="Thrash J.C."/>
            <person name="Cho J.C."/>
            <person name="Vergin K.L."/>
            <person name="Morris R.M."/>
            <person name="Giovannoni S.J."/>
        </authorList>
    </citation>
    <scope>NUCLEOTIDE SEQUENCE [LARGE SCALE GENOMIC DNA]</scope>
    <source>
        <strain evidence="8 9">HTCC2155</strain>
    </source>
</reference>
<evidence type="ECO:0000256" key="2">
    <source>
        <dbReference type="ARBA" id="ARBA00022723"/>
    </source>
</evidence>
<evidence type="ECO:0000313" key="8">
    <source>
        <dbReference type="EMBL" id="EDM27330.1"/>
    </source>
</evidence>
<dbReference type="GO" id="GO:0009055">
    <property type="term" value="F:electron transfer activity"/>
    <property type="evidence" value="ECO:0007669"/>
    <property type="project" value="InterPro"/>
</dbReference>
<gene>
    <name evidence="8" type="ORF">LNTAR_21490</name>
</gene>
<evidence type="ECO:0000256" key="4">
    <source>
        <dbReference type="PROSITE-ProRule" id="PRU00433"/>
    </source>
</evidence>
<dbReference type="GO" id="GO:0020037">
    <property type="term" value="F:heme binding"/>
    <property type="evidence" value="ECO:0007669"/>
    <property type="project" value="InterPro"/>
</dbReference>
<dbReference type="Pfam" id="PF00034">
    <property type="entry name" value="Cytochrom_C"/>
    <property type="match status" value="1"/>
</dbReference>
<dbReference type="Pfam" id="PF23500">
    <property type="entry name" value="DUF7133"/>
    <property type="match status" value="1"/>
</dbReference>
<keyword evidence="2 4" id="KW-0479">Metal-binding</keyword>
<dbReference type="SUPFAM" id="SSF46626">
    <property type="entry name" value="Cytochrome c"/>
    <property type="match status" value="1"/>
</dbReference>
<dbReference type="SUPFAM" id="SSF50952">
    <property type="entry name" value="Soluble quinoprotein glucose dehydrogenase"/>
    <property type="match status" value="1"/>
</dbReference>
<dbReference type="AlphaFoldDB" id="A6DM32"/>
<dbReference type="PANTHER" id="PTHR33546">
    <property type="entry name" value="LARGE, MULTIFUNCTIONAL SECRETED PROTEIN-RELATED"/>
    <property type="match status" value="1"/>
</dbReference>
<keyword evidence="6" id="KW-0732">Signal</keyword>
<dbReference type="Gene3D" id="2.120.10.30">
    <property type="entry name" value="TolB, C-terminal domain"/>
    <property type="match status" value="1"/>
</dbReference>
<name>A6DM32_9BACT</name>
<dbReference type="InterPro" id="IPR009056">
    <property type="entry name" value="Cyt_c-like_dom"/>
</dbReference>
<dbReference type="STRING" id="313628.LNTAR_21490"/>
<proteinExistence type="predicted"/>
<dbReference type="InterPro" id="IPR011042">
    <property type="entry name" value="6-blade_b-propeller_TolB-like"/>
</dbReference>